<dbReference type="InterPro" id="IPR001611">
    <property type="entry name" value="Leu-rich_rpt"/>
</dbReference>
<dbReference type="SMART" id="SM00368">
    <property type="entry name" value="LRR_RI"/>
    <property type="match status" value="11"/>
</dbReference>
<dbReference type="Gene3D" id="3.40.50.300">
    <property type="entry name" value="P-loop containing nucleotide triphosphate hydrolases"/>
    <property type="match status" value="1"/>
</dbReference>
<dbReference type="Pfam" id="PF05729">
    <property type="entry name" value="NACHT"/>
    <property type="match status" value="1"/>
</dbReference>
<dbReference type="EMBL" id="CALNXI010000755">
    <property type="protein sequence ID" value="CAH3044154.1"/>
    <property type="molecule type" value="Genomic_DNA"/>
</dbReference>
<gene>
    <name evidence="4" type="ORF">PEVE_00040775</name>
</gene>
<dbReference type="PROSITE" id="PS50837">
    <property type="entry name" value="NACHT"/>
    <property type="match status" value="1"/>
</dbReference>
<evidence type="ECO:0000313" key="5">
    <source>
        <dbReference type="Proteomes" id="UP001159427"/>
    </source>
</evidence>
<evidence type="ECO:0000313" key="4">
    <source>
        <dbReference type="EMBL" id="CAH3044154.1"/>
    </source>
</evidence>
<dbReference type="SUPFAM" id="SSF53756">
    <property type="entry name" value="UDP-Glycosyltransferase/glycogen phosphorylase"/>
    <property type="match status" value="1"/>
</dbReference>
<reference evidence="4 5" key="1">
    <citation type="submission" date="2022-05" db="EMBL/GenBank/DDBJ databases">
        <authorList>
            <consortium name="Genoscope - CEA"/>
            <person name="William W."/>
        </authorList>
    </citation>
    <scope>NUCLEOTIDE SEQUENCE [LARGE SCALE GENOMIC DNA]</scope>
</reference>
<dbReference type="Proteomes" id="UP001159427">
    <property type="component" value="Unassembled WGS sequence"/>
</dbReference>
<name>A0ABN8N8R2_9CNID</name>
<evidence type="ECO:0000259" key="3">
    <source>
        <dbReference type="PROSITE" id="PS50837"/>
    </source>
</evidence>
<comment type="caution">
    <text evidence="4">The sequence shown here is derived from an EMBL/GenBank/DDBJ whole genome shotgun (WGS) entry which is preliminary data.</text>
</comment>
<evidence type="ECO:0000256" key="2">
    <source>
        <dbReference type="ARBA" id="ARBA00022840"/>
    </source>
</evidence>
<feature type="domain" description="NACHT" evidence="3">
    <location>
        <begin position="757"/>
        <end position="878"/>
    </location>
</feature>
<keyword evidence="1" id="KW-0547">Nucleotide-binding</keyword>
<keyword evidence="2" id="KW-0067">ATP-binding</keyword>
<accession>A0ABN8N8R2</accession>
<dbReference type="PANTHER" id="PTHR46844:SF1">
    <property type="entry name" value="SLR5058 PROTEIN"/>
    <property type="match status" value="1"/>
</dbReference>
<organism evidence="4 5">
    <name type="scientific">Porites evermanni</name>
    <dbReference type="NCBI Taxonomy" id="104178"/>
    <lineage>
        <taxon>Eukaryota</taxon>
        <taxon>Metazoa</taxon>
        <taxon>Cnidaria</taxon>
        <taxon>Anthozoa</taxon>
        <taxon>Hexacorallia</taxon>
        <taxon>Scleractinia</taxon>
        <taxon>Fungiina</taxon>
        <taxon>Poritidae</taxon>
        <taxon>Porites</taxon>
    </lineage>
</organism>
<proteinExistence type="predicted"/>
<dbReference type="Gene3D" id="3.40.50.2000">
    <property type="entry name" value="Glycogen Phosphorylase B"/>
    <property type="match status" value="2"/>
</dbReference>
<dbReference type="InterPro" id="IPR041249">
    <property type="entry name" value="HEPN_DZIP3"/>
</dbReference>
<dbReference type="Pfam" id="PF20706">
    <property type="entry name" value="GT4-conflict"/>
    <property type="match status" value="1"/>
</dbReference>
<dbReference type="PANTHER" id="PTHR46844">
    <property type="entry name" value="SLR5058 PROTEIN"/>
    <property type="match status" value="1"/>
</dbReference>
<dbReference type="Pfam" id="PF13516">
    <property type="entry name" value="LRR_6"/>
    <property type="match status" value="9"/>
</dbReference>
<evidence type="ECO:0000256" key="1">
    <source>
        <dbReference type="ARBA" id="ARBA00022741"/>
    </source>
</evidence>
<dbReference type="Gene3D" id="3.80.10.10">
    <property type="entry name" value="Ribonuclease Inhibitor"/>
    <property type="match status" value="3"/>
</dbReference>
<sequence>MEMTTFQERSRKVQVTILASEWGSSKGGLSTLNRELAIQLAKCPEAEITFFLPKCSQEDEKLALQHNVKIVEASRRPGFEELEWLTFPPEHLQIDVIVGHGVKLGKQAQIIKERKNCKWIQVVHTDPEELGMFKNYSNPISKGEEKHKTEVKLCEMADLVLGVGPKLSEAFRSYLRGCQKDKSVVDLTPGVFEEFFSVRQVVEERKQCNVLVFGRGDAEDFELKGFDIAGKAVAPLEDTRLVFVGAQDGKHEEIAKRLTGCGVPASRLRVRGFMEDRESLKRLFQEVDLVVMPSRTEGFGLAGLEALSAGLPVLVSRNVWRSTVQCTIFSSFVVNSEDPTDWTAAISKIWAKGRKSRLEEVETLRDSYDKTYNWAKQIKDLLHKMISWTNVDFSNVQSFPETIGGTVVSSQLASQATGGTTEKHAGECGVERRKRNIEEDIAKKLQTGAMASKTMRDIVASGSTNLDSTQYTSTKGRSNYSWLCRVLISLGSKALRETFDRIIPPPSLQRVLKRNPAHSKLQSRRKEGILNSVQWSKLYPTTPSEVSSAGFDIPLLMVLLRTICDLSPPPAGWDAPPLPEDLSRESDIARLTYFFNAVSSHTGEGFVSDAVFSSYWQQIHDTLVRLGGADYEDVIEQMRCQEMDVLSEEHFRELLKQWRKVEDNIKDKLNELESTEALKMTDFSFPNEIVEKIRQLYGTREQRLLPVPWCEDFSFHLNEIFTRLKIVSKEKTRGVLTDDITNMTAIFKAHSECQRPRTVLIEGDPGMGKSTYCQKLAYDWATKQKELDPSFPDIDVLLLLKCHEVKSSIWKAIDDQILPAEIDDQARECFFKIVRENQSKVLLVLDGLDEMDSTEMKIIYNLVEGKELSGCHVMLTSRHEVGRKLRRYCDTLWEIVGFTEQDANSFIRTYFENINREDLLGNFLQQIRYSRELRNLSKNPLNVTLLCVLCEDLEGVFPTSRTELYTEIVLCVLRRYEKKQGLSCKSEDLISIYREDLIHLGRVALHAIRKGQLYFEEHESGSTSVALSKFGFLSVQASGCKRKALVRYAFLHKSFQEFFSGFYLACQIVDGGIDCVTVVEDEKFKGELKQVFLFMVGNLASTSKEAAESVIGTMAEKINLVDPDCKKDICVLFHLALGCILECTSLSRTLGLHLHISDLDLSSTRIYDSGAASLSQVLAANSSLTSLNLRENGIGDSGAASLSQVLATHSSLTSLGLGRNEIGDSGATSLSQALAVNSSLINLGLGGNNIGDSGATSLSQALAVNSSLINLGLGGNNIGDSGAASLSKALAVNSSLTYLDLGVNNISVSGATSLSQVLAVNSSLTYLDLGENKIHGSGAASLSQALATNSSLTGLDLSKNVIRSSGATSLFQALANNNSLLSLNLSGNGIGDLGADSISQTLAVNSSLISLDLSENQITDFGAASLSEGLRTNSSLTSLDLKLNFIGHCGTAYLSEALSASFSLNSLDLFGNYCTDDDYDVL</sequence>
<dbReference type="CDD" id="cd03801">
    <property type="entry name" value="GT4_PimA-like"/>
    <property type="match status" value="1"/>
</dbReference>
<dbReference type="InterPro" id="IPR032675">
    <property type="entry name" value="LRR_dom_sf"/>
</dbReference>
<protein>
    <recommendedName>
        <fullName evidence="3">NACHT domain-containing protein</fullName>
    </recommendedName>
</protein>
<feature type="non-terminal residue" evidence="4">
    <location>
        <position position="1482"/>
    </location>
</feature>
<dbReference type="SUPFAM" id="SSF52540">
    <property type="entry name" value="P-loop containing nucleoside triphosphate hydrolases"/>
    <property type="match status" value="1"/>
</dbReference>
<keyword evidence="5" id="KW-1185">Reference proteome</keyword>
<dbReference type="SUPFAM" id="SSF52047">
    <property type="entry name" value="RNI-like"/>
    <property type="match status" value="1"/>
</dbReference>
<dbReference type="Pfam" id="PF18738">
    <property type="entry name" value="HEPN_DZIP3"/>
    <property type="match status" value="1"/>
</dbReference>
<dbReference type="InterPro" id="IPR027417">
    <property type="entry name" value="P-loop_NTPase"/>
</dbReference>
<dbReference type="InterPro" id="IPR007111">
    <property type="entry name" value="NACHT_NTPase"/>
</dbReference>